<keyword evidence="2" id="KW-1185">Reference proteome</keyword>
<dbReference type="AlphaFoldDB" id="A0A7D4HW36"/>
<name>A0A7D4HW36_9BURK</name>
<proteinExistence type="predicted"/>
<dbReference type="Proteomes" id="UP000500970">
    <property type="component" value="Chromosome"/>
</dbReference>
<evidence type="ECO:0000313" key="1">
    <source>
        <dbReference type="EMBL" id="QKH34740.1"/>
    </source>
</evidence>
<dbReference type="EMBL" id="CP053985">
    <property type="protein sequence ID" value="QKH34740.1"/>
    <property type="molecule type" value="Genomic_DNA"/>
</dbReference>
<gene>
    <name evidence="1" type="ORF">FOC84_07170</name>
</gene>
<evidence type="ECO:0000313" key="2">
    <source>
        <dbReference type="Proteomes" id="UP000500970"/>
    </source>
</evidence>
<dbReference type="KEGG" id="apes:FOC84_07170"/>
<reference evidence="1 2" key="1">
    <citation type="submission" date="2020-05" db="EMBL/GenBank/DDBJ databases">
        <title>FDA dAtabase for Regulatory Grade micrObial Sequences (FDA-ARGOS): Supporting development and validation of Infectious Disease Dx tests.</title>
        <authorList>
            <person name="Sproer C."/>
            <person name="Gronow S."/>
            <person name="Severitt S."/>
            <person name="Schroder I."/>
            <person name="Tallon L."/>
            <person name="Sadzewicz L."/>
            <person name="Zhao X."/>
            <person name="Vavikolanu K."/>
            <person name="Mehta A."/>
            <person name="Aluvathingal J."/>
            <person name="Nadendla S."/>
            <person name="Myers T."/>
            <person name="Yan Y."/>
            <person name="Sichtig H."/>
        </authorList>
    </citation>
    <scope>NUCLEOTIDE SEQUENCE [LARGE SCALE GENOMIC DNA]</scope>
    <source>
        <strain evidence="1 2">FDAARGOS_790</strain>
    </source>
</reference>
<protein>
    <submittedName>
        <fullName evidence="1">Uncharacterized protein</fullName>
    </submittedName>
</protein>
<accession>A0A7D4HW36</accession>
<organism evidence="1 2">
    <name type="scientific">Achromobacter pestifer</name>
    <dbReference type="NCBI Taxonomy" id="1353889"/>
    <lineage>
        <taxon>Bacteria</taxon>
        <taxon>Pseudomonadati</taxon>
        <taxon>Pseudomonadota</taxon>
        <taxon>Betaproteobacteria</taxon>
        <taxon>Burkholderiales</taxon>
        <taxon>Alcaligenaceae</taxon>
        <taxon>Achromobacter</taxon>
    </lineage>
</organism>
<sequence length="67" mass="7625">MQAMVWAGPIPTDKKILEAGPPDAPLFRPCYVNLFLERLENRGKEPGPHGRGWYPLLKNKYLGYCPL</sequence>